<feature type="transmembrane region" description="Helical" evidence="5">
    <location>
        <begin position="34"/>
        <end position="56"/>
    </location>
</feature>
<gene>
    <name evidence="7" type="ORF">A6F49_01510</name>
</gene>
<keyword evidence="4 5" id="KW-0472">Membrane</keyword>
<evidence type="ECO:0000256" key="3">
    <source>
        <dbReference type="ARBA" id="ARBA00022989"/>
    </source>
</evidence>
<dbReference type="EMBL" id="LXEY01000113">
    <property type="protein sequence ID" value="OAV51900.1"/>
    <property type="molecule type" value="Genomic_DNA"/>
</dbReference>
<comment type="subcellular location">
    <subcellularLocation>
        <location evidence="1">Membrane</location>
        <topology evidence="1">Multi-pass membrane protein</topology>
    </subcellularLocation>
</comment>
<reference evidence="7 8" key="1">
    <citation type="submission" date="2016-04" db="EMBL/GenBank/DDBJ databases">
        <title>First whole genome shotgun sequence of the bacterium Enteractinococcus sp. strain UASWS1574.</title>
        <authorList>
            <person name="Crovadore J."/>
            <person name="Chablais R."/>
            <person name="Lefort F."/>
        </authorList>
    </citation>
    <scope>NUCLEOTIDE SEQUENCE [LARGE SCALE GENOMIC DNA]</scope>
    <source>
        <strain evidence="7 8">UASWS1574</strain>
    </source>
</reference>
<feature type="transmembrane region" description="Helical" evidence="5">
    <location>
        <begin position="310"/>
        <end position="332"/>
    </location>
</feature>
<dbReference type="AlphaFoldDB" id="A0A1B7LV83"/>
<dbReference type="Proteomes" id="UP000078292">
    <property type="component" value="Unassembled WGS sequence"/>
</dbReference>
<protein>
    <recommendedName>
        <fullName evidence="6">O-antigen ligase-related domain-containing protein</fullName>
    </recommendedName>
</protein>
<feature type="transmembrane region" description="Helical" evidence="5">
    <location>
        <begin position="244"/>
        <end position="264"/>
    </location>
</feature>
<feature type="transmembrane region" description="Helical" evidence="5">
    <location>
        <begin position="68"/>
        <end position="90"/>
    </location>
</feature>
<keyword evidence="3 5" id="KW-1133">Transmembrane helix</keyword>
<feature type="transmembrane region" description="Helical" evidence="5">
    <location>
        <begin position="199"/>
        <end position="224"/>
    </location>
</feature>
<sequence>MASTFAVEHRHQAAFKRAPLLLFLLGITLNQTSVIFDINLSIADVFAFLILMLMILTARMSIPLGPTVYFLVLSIVVITMGGFVVPNILPIEQSFTAVLTDYTKLLTSFGYFLLGVNIVRAGQARIVMRSYVFMAVLIGIIGVVGTTFPSLPRLEFMFHWEIRFSGLMNDPNYFALIQLIAMAFLWHDPDIARRFRYPALVILAASVLASGSKTGLLTLLILLMWRGFHTVFSSSNHGRYVSPYRALLIGVAICLPVLVLIVLLDYSMRMSVAASLDQVPTLSRLTPLLLDFETGIEADGSGRDSAWSDALPIIGLFPLAGVGVGTYLGIAAEFSDEPILAHNTYLQIAAEWGLVLSAIFLVWVGILLLRRPAPGTNMSMWHSTRDALLVMLIGSAGISLQNSRVLWLIVGMLLAVHLFSRNRQPIQQHSLTQKVEQ</sequence>
<evidence type="ECO:0000256" key="5">
    <source>
        <dbReference type="SAM" id="Phobius"/>
    </source>
</evidence>
<accession>A0A1B7LV83</accession>
<evidence type="ECO:0000256" key="1">
    <source>
        <dbReference type="ARBA" id="ARBA00004141"/>
    </source>
</evidence>
<name>A0A1B7LV83_9MICC</name>
<dbReference type="RefSeq" id="WP_043055604.1">
    <property type="nucleotide sequence ID" value="NZ_LXEY01000113.1"/>
</dbReference>
<dbReference type="PANTHER" id="PTHR37422:SF13">
    <property type="entry name" value="LIPOPOLYSACCHARIDE BIOSYNTHESIS PROTEIN PA4999-RELATED"/>
    <property type="match status" value="1"/>
</dbReference>
<proteinExistence type="predicted"/>
<dbReference type="Pfam" id="PF04932">
    <property type="entry name" value="Wzy_C"/>
    <property type="match status" value="1"/>
</dbReference>
<evidence type="ECO:0000313" key="8">
    <source>
        <dbReference type="Proteomes" id="UP000078292"/>
    </source>
</evidence>
<dbReference type="OrthoDB" id="5143502at2"/>
<evidence type="ECO:0000256" key="2">
    <source>
        <dbReference type="ARBA" id="ARBA00022692"/>
    </source>
</evidence>
<comment type="caution">
    <text evidence="7">The sequence shown here is derived from an EMBL/GenBank/DDBJ whole genome shotgun (WGS) entry which is preliminary data.</text>
</comment>
<evidence type="ECO:0000256" key="4">
    <source>
        <dbReference type="ARBA" id="ARBA00023136"/>
    </source>
</evidence>
<feature type="transmembrane region" description="Helical" evidence="5">
    <location>
        <begin position="102"/>
        <end position="119"/>
    </location>
</feature>
<feature type="domain" description="O-antigen ligase-related" evidence="6">
    <location>
        <begin position="199"/>
        <end position="361"/>
    </location>
</feature>
<dbReference type="STRING" id="1837282.A6F49_01510"/>
<feature type="transmembrane region" description="Helical" evidence="5">
    <location>
        <begin position="131"/>
        <end position="151"/>
    </location>
</feature>
<feature type="transmembrane region" description="Helical" evidence="5">
    <location>
        <begin position="171"/>
        <end position="187"/>
    </location>
</feature>
<keyword evidence="2 5" id="KW-0812">Transmembrane</keyword>
<feature type="transmembrane region" description="Helical" evidence="5">
    <location>
        <begin position="352"/>
        <end position="369"/>
    </location>
</feature>
<evidence type="ECO:0000259" key="6">
    <source>
        <dbReference type="Pfam" id="PF04932"/>
    </source>
</evidence>
<organism evidence="7 8">
    <name type="scientific">Enteractinococcus helveticum</name>
    <dbReference type="NCBI Taxonomy" id="1837282"/>
    <lineage>
        <taxon>Bacteria</taxon>
        <taxon>Bacillati</taxon>
        <taxon>Actinomycetota</taxon>
        <taxon>Actinomycetes</taxon>
        <taxon>Micrococcales</taxon>
        <taxon>Micrococcaceae</taxon>
    </lineage>
</organism>
<evidence type="ECO:0000313" key="7">
    <source>
        <dbReference type="EMBL" id="OAV51900.1"/>
    </source>
</evidence>
<dbReference type="InterPro" id="IPR051533">
    <property type="entry name" value="WaaL-like"/>
</dbReference>
<dbReference type="GO" id="GO:0016020">
    <property type="term" value="C:membrane"/>
    <property type="evidence" value="ECO:0007669"/>
    <property type="project" value="UniProtKB-SubCell"/>
</dbReference>
<dbReference type="PANTHER" id="PTHR37422">
    <property type="entry name" value="TEICHURONIC ACID BIOSYNTHESIS PROTEIN TUAE"/>
    <property type="match status" value="1"/>
</dbReference>
<keyword evidence="8" id="KW-1185">Reference proteome</keyword>
<dbReference type="InterPro" id="IPR007016">
    <property type="entry name" value="O-antigen_ligase-rel_domated"/>
</dbReference>